<dbReference type="Proteomes" id="UP000011534">
    <property type="component" value="Unassembled WGS sequence"/>
</dbReference>
<dbReference type="PATRIC" id="fig|662477.6.peg.2546"/>
<comment type="caution">
    <text evidence="1">The sequence shown here is derived from an EMBL/GenBank/DDBJ whole genome shotgun (WGS) entry which is preliminary data.</text>
</comment>
<name>M0J9R0_HALVA</name>
<evidence type="ECO:0000313" key="2">
    <source>
        <dbReference type="Proteomes" id="UP000011534"/>
    </source>
</evidence>
<accession>M0J9R0</accession>
<evidence type="ECO:0000313" key="1">
    <source>
        <dbReference type="EMBL" id="EMA05053.1"/>
    </source>
</evidence>
<protein>
    <submittedName>
        <fullName evidence="1">Uncharacterized protein</fullName>
    </submittedName>
</protein>
<dbReference type="EMBL" id="AOLQ01000055">
    <property type="protein sequence ID" value="EMA05053.1"/>
    <property type="molecule type" value="Genomic_DNA"/>
</dbReference>
<sequence length="127" mass="14132">PQFRAPEVDTFLLTNCGFCIMAVDNNRCESGCAATLPDVVPFSLSHVTRQSWELGTRSVQDEQTTALGKWSYQAGQWSLSLFAVTSETAIIRIQTPVGRKRYYGAIQSELHTAMQELEASAAWQKVM</sequence>
<dbReference type="AlphaFoldDB" id="M0J9R0"/>
<gene>
    <name evidence="1" type="ORF">C437_13115</name>
</gene>
<feature type="non-terminal residue" evidence="1">
    <location>
        <position position="1"/>
    </location>
</feature>
<proteinExistence type="predicted"/>
<keyword evidence="2" id="KW-1185">Reference proteome</keyword>
<reference evidence="1 2" key="1">
    <citation type="journal article" date="2014" name="PLoS Genet.">
        <title>Phylogenetically driven sequencing of extremely halophilic archaea reveals strategies for static and dynamic osmo-response.</title>
        <authorList>
            <person name="Becker E.A."/>
            <person name="Seitzer P.M."/>
            <person name="Tritt A."/>
            <person name="Larsen D."/>
            <person name="Krusor M."/>
            <person name="Yao A.I."/>
            <person name="Wu D."/>
            <person name="Madern D."/>
            <person name="Eisen J.A."/>
            <person name="Darling A.E."/>
            <person name="Facciotti M.T."/>
        </authorList>
    </citation>
    <scope>NUCLEOTIDE SEQUENCE [LARGE SCALE GENOMIC DNA]</scope>
    <source>
        <strain evidence="1 2">ATCC 29715</strain>
    </source>
</reference>
<organism evidence="1 2">
    <name type="scientific">Haloarcula vallismortis ATCC 29715</name>
    <dbReference type="NCBI Taxonomy" id="662477"/>
    <lineage>
        <taxon>Archaea</taxon>
        <taxon>Methanobacteriati</taxon>
        <taxon>Methanobacteriota</taxon>
        <taxon>Stenosarchaea group</taxon>
        <taxon>Halobacteria</taxon>
        <taxon>Halobacteriales</taxon>
        <taxon>Haloarculaceae</taxon>
        <taxon>Haloarcula</taxon>
    </lineage>
</organism>